<dbReference type="AlphaFoldDB" id="A0A5F9DGX5"/>
<accession>A0A5F9DGX5</accession>
<reference evidence="5 6" key="1">
    <citation type="journal article" date="2011" name="Nature">
        <title>A high-resolution map of human evolutionary constraint using 29 mammals.</title>
        <authorList>
            <person name="Lindblad-Toh K."/>
            <person name="Garber M."/>
            <person name="Zuk O."/>
            <person name="Lin M.F."/>
            <person name="Parker B.J."/>
            <person name="Washietl S."/>
            <person name="Kheradpour P."/>
            <person name="Ernst J."/>
            <person name="Jordan G."/>
            <person name="Mauceli E."/>
            <person name="Ward L.D."/>
            <person name="Lowe C.B."/>
            <person name="Holloway A.K."/>
            <person name="Clamp M."/>
            <person name="Gnerre S."/>
            <person name="Alfoldi J."/>
            <person name="Beal K."/>
            <person name="Chang J."/>
            <person name="Clawson H."/>
            <person name="Cuff J."/>
            <person name="Di Palma F."/>
            <person name="Fitzgerald S."/>
            <person name="Flicek P."/>
            <person name="Guttman M."/>
            <person name="Hubisz M.J."/>
            <person name="Jaffe D.B."/>
            <person name="Jungreis I."/>
            <person name="Kent W.J."/>
            <person name="Kostka D."/>
            <person name="Lara M."/>
            <person name="Martins A.L."/>
            <person name="Massingham T."/>
            <person name="Moltke I."/>
            <person name="Raney B.J."/>
            <person name="Rasmussen M.D."/>
            <person name="Robinson J."/>
            <person name="Stark A."/>
            <person name="Vilella A.J."/>
            <person name="Wen J."/>
            <person name="Xie X."/>
            <person name="Zody M.C."/>
            <person name="Baldwin J."/>
            <person name="Bloom T."/>
            <person name="Chin C.W."/>
            <person name="Heiman D."/>
            <person name="Nicol R."/>
            <person name="Nusbaum C."/>
            <person name="Young S."/>
            <person name="Wilkinson J."/>
            <person name="Worley K.C."/>
            <person name="Kovar C.L."/>
            <person name="Muzny D.M."/>
            <person name="Gibbs R.A."/>
            <person name="Cree A."/>
            <person name="Dihn H.H."/>
            <person name="Fowler G."/>
            <person name="Jhangiani S."/>
            <person name="Joshi V."/>
            <person name="Lee S."/>
            <person name="Lewis L.R."/>
            <person name="Nazareth L.V."/>
            <person name="Okwuonu G."/>
            <person name="Santibanez J."/>
            <person name="Warren W.C."/>
            <person name="Mardis E.R."/>
            <person name="Weinstock G.M."/>
            <person name="Wilson R.K."/>
            <person name="Delehaunty K."/>
            <person name="Dooling D."/>
            <person name="Fronik C."/>
            <person name="Fulton L."/>
            <person name="Fulton B."/>
            <person name="Graves T."/>
            <person name="Minx P."/>
            <person name="Sodergren E."/>
            <person name="Birney E."/>
            <person name="Margulies E.H."/>
            <person name="Herrero J."/>
            <person name="Green E.D."/>
            <person name="Haussler D."/>
            <person name="Siepel A."/>
            <person name="Goldman N."/>
            <person name="Pollard K.S."/>
            <person name="Pedersen J.S."/>
            <person name="Lander E.S."/>
            <person name="Kellis M."/>
        </authorList>
    </citation>
    <scope>NUCLEOTIDE SEQUENCE [LARGE SCALE GENOMIC DNA]</scope>
    <source>
        <strain evidence="6">Thorbecke</strain>
    </source>
</reference>
<comment type="similarity">
    <text evidence="1">Belongs to the TRAFAC class TrmE-Era-EngA-EngB-Septin-like GTPase superfamily. Septin GTPase family.</text>
</comment>
<keyword evidence="3" id="KW-0812">Transmembrane</keyword>
<organism evidence="5 6">
    <name type="scientific">Oryctolagus cuniculus</name>
    <name type="common">Rabbit</name>
    <dbReference type="NCBI Taxonomy" id="9986"/>
    <lineage>
        <taxon>Eukaryota</taxon>
        <taxon>Metazoa</taxon>
        <taxon>Chordata</taxon>
        <taxon>Craniata</taxon>
        <taxon>Vertebrata</taxon>
        <taxon>Euteleostomi</taxon>
        <taxon>Mammalia</taxon>
        <taxon>Eutheria</taxon>
        <taxon>Euarchontoglires</taxon>
        <taxon>Glires</taxon>
        <taxon>Lagomorpha</taxon>
        <taxon>Leporidae</taxon>
        <taxon>Oryctolagus</taxon>
    </lineage>
</organism>
<evidence type="ECO:0000259" key="4">
    <source>
        <dbReference type="Pfam" id="PF00735"/>
    </source>
</evidence>
<dbReference type="InParanoid" id="A0A5F9DGX5"/>
<dbReference type="InterPro" id="IPR030379">
    <property type="entry name" value="G_SEPTIN_dom"/>
</dbReference>
<evidence type="ECO:0000256" key="1">
    <source>
        <dbReference type="RuleBase" id="RU004560"/>
    </source>
</evidence>
<name>A0A5F9DGX5_RABIT</name>
<reference evidence="5" key="2">
    <citation type="submission" date="2025-08" db="UniProtKB">
        <authorList>
            <consortium name="Ensembl"/>
        </authorList>
    </citation>
    <scope>IDENTIFICATION</scope>
    <source>
        <strain evidence="5">Thorbecke</strain>
    </source>
</reference>
<dbReference type="InterPro" id="IPR027417">
    <property type="entry name" value="P-loop_NTPase"/>
</dbReference>
<keyword evidence="6" id="KW-1185">Reference proteome</keyword>
<feature type="coiled-coil region" evidence="2">
    <location>
        <begin position="226"/>
        <end position="304"/>
    </location>
</feature>
<dbReference type="GeneTree" id="ENSGT00940000161752"/>
<evidence type="ECO:0000313" key="5">
    <source>
        <dbReference type="Ensembl" id="ENSOCUP00000045536.1"/>
    </source>
</evidence>
<feature type="transmembrane region" description="Helical" evidence="3">
    <location>
        <begin position="103"/>
        <end position="126"/>
    </location>
</feature>
<dbReference type="GO" id="GO:0005525">
    <property type="term" value="F:GTP binding"/>
    <property type="evidence" value="ECO:0007669"/>
    <property type="project" value="UniProtKB-KW"/>
</dbReference>
<dbReference type="STRING" id="9986.ENSOCUP00000045536"/>
<keyword evidence="3" id="KW-0472">Membrane</keyword>
<dbReference type="Gene3D" id="3.40.50.300">
    <property type="entry name" value="P-loop containing nucleotide triphosphate hydrolases"/>
    <property type="match status" value="1"/>
</dbReference>
<keyword evidence="1" id="KW-0342">GTP-binding</keyword>
<dbReference type="Pfam" id="PF00735">
    <property type="entry name" value="Septin"/>
    <property type="match status" value="1"/>
</dbReference>
<dbReference type="Ensembl" id="ENSOCUT00000039564.1">
    <property type="protein sequence ID" value="ENSOCUP00000045536.1"/>
    <property type="gene ID" value="ENSOCUG00000032969.1"/>
</dbReference>
<dbReference type="Proteomes" id="UP000001811">
    <property type="component" value="Unplaced"/>
</dbReference>
<feature type="domain" description="Septin-type G" evidence="4">
    <location>
        <begin position="19"/>
        <end position="79"/>
    </location>
</feature>
<protein>
    <recommendedName>
        <fullName evidence="4">Septin-type G domain-containing protein</fullName>
    </recommendedName>
</protein>
<evidence type="ECO:0000256" key="3">
    <source>
        <dbReference type="SAM" id="Phobius"/>
    </source>
</evidence>
<keyword evidence="2" id="KW-0175">Coiled coil</keyword>
<evidence type="ECO:0000313" key="6">
    <source>
        <dbReference type="Proteomes" id="UP000001811"/>
    </source>
</evidence>
<proteinExistence type="inferred from homology"/>
<reference evidence="5" key="3">
    <citation type="submission" date="2025-09" db="UniProtKB">
        <authorList>
            <consortium name="Ensembl"/>
        </authorList>
    </citation>
    <scope>IDENTIFICATION</scope>
    <source>
        <strain evidence="5">Thorbecke</strain>
    </source>
</reference>
<dbReference type="PANTHER" id="PTHR18884">
    <property type="entry name" value="SEPTIN"/>
    <property type="match status" value="1"/>
</dbReference>
<keyword evidence="1" id="KW-0547">Nucleotide-binding</keyword>
<keyword evidence="3" id="KW-1133">Transmembrane helix</keyword>
<sequence>MVKNRLQILLICYAHYFFSYQPFINYLDAQFDVCLQEELKIKRSFFQYHDSRVHVCLYFISPAGHSLKSLDIITMKNIDGKPSQNFPGHFQLSTDFWGIFRKLIIIATVVTISAFAIFFWTTMLVLKLPIYQVNSQQISEKINNAIKENAELMQKISVLEQKITESKKCLLETNRQKEMVSDEPMKLKAFEKGKSENLKEVISMNSGISELLKLEDENDGVKDLQLRALRAKIWMLEESKKNLEKSCNTLKSVKAAKEAEIKLMDMNMESFHEIYKLKVAAAAKRRLQEIQAQQQQEKETFRQEVTACCPIAALSFKS</sequence>
<dbReference type="Bgee" id="ENSOCUG00000032969">
    <property type="expression patterns" value="Expressed in testis and 10 other cell types or tissues"/>
</dbReference>
<feature type="coiled-coil region" evidence="2">
    <location>
        <begin position="135"/>
        <end position="162"/>
    </location>
</feature>
<evidence type="ECO:0000256" key="2">
    <source>
        <dbReference type="SAM" id="Coils"/>
    </source>
</evidence>